<feature type="active site" description="Proton acceptor" evidence="4">
    <location>
        <position position="192"/>
    </location>
</feature>
<evidence type="ECO:0000256" key="2">
    <source>
        <dbReference type="ARBA" id="ARBA00022963"/>
    </source>
</evidence>
<reference evidence="6" key="1">
    <citation type="submission" date="2023-01" db="EMBL/GenBank/DDBJ databases">
        <authorList>
            <person name="Piombo E."/>
        </authorList>
    </citation>
    <scope>NUCLEOTIDE SEQUENCE</scope>
</reference>
<dbReference type="GO" id="GO:0016042">
    <property type="term" value="P:lipid catabolic process"/>
    <property type="evidence" value="ECO:0007669"/>
    <property type="project" value="UniProtKB-UniRule"/>
</dbReference>
<feature type="active site" description="Nucleophile" evidence="4">
    <location>
        <position position="57"/>
    </location>
</feature>
<dbReference type="PROSITE" id="PS51635">
    <property type="entry name" value="PNPLA"/>
    <property type="match status" value="1"/>
</dbReference>
<evidence type="ECO:0000313" key="7">
    <source>
        <dbReference type="Proteomes" id="UP001160390"/>
    </source>
</evidence>
<feature type="short sequence motif" description="GXGXXG" evidence="4">
    <location>
        <begin position="15"/>
        <end position="20"/>
    </location>
</feature>
<feature type="short sequence motif" description="GXSXG" evidence="4">
    <location>
        <begin position="55"/>
        <end position="59"/>
    </location>
</feature>
<dbReference type="SUPFAM" id="SSF52151">
    <property type="entry name" value="FabD/lysophospholipase-like"/>
    <property type="match status" value="1"/>
</dbReference>
<sequence>MAAEAAKPRVLCLGGGGIRGLSEILILKELMLQVRIHNGLDYTPEPYQCFDFICGTSTGGLVAVLLGRLGKTLDECEELFRKLGSDIFESNSLLKGSRLVLKGSKHTGESLAEAIRAQAGHGLMYDEDCPSTGHVPVAVVAVSKTTTNDYLFRTYGVRANTEACPIVDACRATSAATTFFPSIVINGVEYVDGAFGKNNPSIAALSELESSEWITPMQDAVNGVACFVSVGTGRPTFRLKKSGLAFSFVPGALKTIEAAKSCMKIATDCHKIHLEVANRFMKAGANELYYRFDVNRGLESVALDESDKEVLQHISAATQAYIGESSSDIAKCARLIMPMSKGKVLQGLQVTVCSALPEKSPYFYGRDEELARVRDGLDPSKPGRKAVLLYGIGGSGKTQLVLHYIEQHKTDYTAIIWINASNKETAVQSLEEASFMIATQWPADLPLHSSGGFNTISYVRSRLLDTRHRKWLLVLDSLDDPDHHFAEYIPSCDFGSVIVTSTAFRVGFGFRPEKPIEVEGLDTISSLSLLNTTSKQTSSREEGKST</sequence>
<keyword evidence="1 4" id="KW-0378">Hydrolase</keyword>
<feature type="domain" description="PNPLA" evidence="5">
    <location>
        <begin position="11"/>
        <end position="205"/>
    </location>
</feature>
<keyword evidence="7" id="KW-1185">Reference proteome</keyword>
<keyword evidence="3 4" id="KW-0443">Lipid metabolism</keyword>
<dbReference type="Gene3D" id="3.40.50.300">
    <property type="entry name" value="P-loop containing nucleotide triphosphate hydrolases"/>
    <property type="match status" value="1"/>
</dbReference>
<dbReference type="GO" id="GO:0019369">
    <property type="term" value="P:arachidonate metabolic process"/>
    <property type="evidence" value="ECO:0007669"/>
    <property type="project" value="TreeGrafter"/>
</dbReference>
<dbReference type="InterPro" id="IPR016035">
    <property type="entry name" value="Acyl_Trfase/lysoPLipase"/>
</dbReference>
<evidence type="ECO:0000259" key="5">
    <source>
        <dbReference type="PROSITE" id="PS51635"/>
    </source>
</evidence>
<dbReference type="PANTHER" id="PTHR24185">
    <property type="entry name" value="CALCIUM-INDEPENDENT PHOSPHOLIPASE A2-GAMMA"/>
    <property type="match status" value="1"/>
</dbReference>
<dbReference type="InterPro" id="IPR027417">
    <property type="entry name" value="P-loop_NTPase"/>
</dbReference>
<organism evidence="6 7">
    <name type="scientific">Clonostachys chloroleuca</name>
    <dbReference type="NCBI Taxonomy" id="1926264"/>
    <lineage>
        <taxon>Eukaryota</taxon>
        <taxon>Fungi</taxon>
        <taxon>Dikarya</taxon>
        <taxon>Ascomycota</taxon>
        <taxon>Pezizomycotina</taxon>
        <taxon>Sordariomycetes</taxon>
        <taxon>Hypocreomycetidae</taxon>
        <taxon>Hypocreales</taxon>
        <taxon>Bionectriaceae</taxon>
        <taxon>Clonostachys</taxon>
    </lineage>
</organism>
<dbReference type="AlphaFoldDB" id="A0AA35LW53"/>
<accession>A0AA35LW53</accession>
<proteinExistence type="predicted"/>
<dbReference type="InterPro" id="IPR041664">
    <property type="entry name" value="AAA_16"/>
</dbReference>
<dbReference type="GO" id="GO:0016020">
    <property type="term" value="C:membrane"/>
    <property type="evidence" value="ECO:0007669"/>
    <property type="project" value="TreeGrafter"/>
</dbReference>
<dbReference type="SUPFAM" id="SSF52540">
    <property type="entry name" value="P-loop containing nucleoside triphosphate hydrolases"/>
    <property type="match status" value="1"/>
</dbReference>
<evidence type="ECO:0000313" key="6">
    <source>
        <dbReference type="EMBL" id="CAI6081615.1"/>
    </source>
</evidence>
<dbReference type="EMBL" id="CABFNP030000705">
    <property type="protein sequence ID" value="CAI6081615.1"/>
    <property type="molecule type" value="Genomic_DNA"/>
</dbReference>
<evidence type="ECO:0000256" key="3">
    <source>
        <dbReference type="ARBA" id="ARBA00023098"/>
    </source>
</evidence>
<evidence type="ECO:0000256" key="1">
    <source>
        <dbReference type="ARBA" id="ARBA00022801"/>
    </source>
</evidence>
<feature type="short sequence motif" description="DGA/G" evidence="4">
    <location>
        <begin position="192"/>
        <end position="194"/>
    </location>
</feature>
<dbReference type="Gene3D" id="3.40.1090.10">
    <property type="entry name" value="Cytosolic phospholipase A2 catalytic domain"/>
    <property type="match status" value="1"/>
</dbReference>
<dbReference type="Proteomes" id="UP001160390">
    <property type="component" value="Unassembled WGS sequence"/>
</dbReference>
<dbReference type="PANTHER" id="PTHR24185:SF1">
    <property type="entry name" value="CALCIUM-INDEPENDENT PHOSPHOLIPASE A2-GAMMA"/>
    <property type="match status" value="1"/>
</dbReference>
<evidence type="ECO:0000256" key="4">
    <source>
        <dbReference type="PROSITE-ProRule" id="PRU01161"/>
    </source>
</evidence>
<dbReference type="Pfam" id="PF01734">
    <property type="entry name" value="Patatin"/>
    <property type="match status" value="1"/>
</dbReference>
<gene>
    <name evidence="6" type="ORF">CCHLO57077_00004117</name>
</gene>
<dbReference type="GO" id="GO:0047499">
    <property type="term" value="F:calcium-independent phospholipase A2 activity"/>
    <property type="evidence" value="ECO:0007669"/>
    <property type="project" value="TreeGrafter"/>
</dbReference>
<name>A0AA35LW53_9HYPO</name>
<keyword evidence="2 4" id="KW-0442">Lipid degradation</keyword>
<dbReference type="InterPro" id="IPR002641">
    <property type="entry name" value="PNPLA_dom"/>
</dbReference>
<dbReference type="Pfam" id="PF13191">
    <property type="entry name" value="AAA_16"/>
    <property type="match status" value="1"/>
</dbReference>
<protein>
    <recommendedName>
        <fullName evidence="5">PNPLA domain-containing protein</fullName>
    </recommendedName>
</protein>
<comment type="caution">
    <text evidence="6">The sequence shown here is derived from an EMBL/GenBank/DDBJ whole genome shotgun (WGS) entry which is preliminary data.</text>
</comment>
<dbReference type="GO" id="GO:0046486">
    <property type="term" value="P:glycerolipid metabolic process"/>
    <property type="evidence" value="ECO:0007669"/>
    <property type="project" value="UniProtKB-ARBA"/>
</dbReference>